<comment type="cofactor">
    <cofactor evidence="1 16">
        <name>pyridoxal 5'-phosphate</name>
        <dbReference type="ChEBI" id="CHEBI:597326"/>
    </cofactor>
</comment>
<dbReference type="InterPro" id="IPR043131">
    <property type="entry name" value="BCAT-like_N"/>
</dbReference>
<dbReference type="EMBL" id="JAWLLM010000011">
    <property type="protein sequence ID" value="MDV7042631.1"/>
    <property type="molecule type" value="Genomic_DNA"/>
</dbReference>
<evidence type="ECO:0000256" key="5">
    <source>
        <dbReference type="ARBA" id="ARBA00005072"/>
    </source>
</evidence>
<evidence type="ECO:0000256" key="6">
    <source>
        <dbReference type="ARBA" id="ARBA00009320"/>
    </source>
</evidence>
<gene>
    <name evidence="17" type="primary">ilvE</name>
    <name evidence="18" type="ORF">RUJ08_10875</name>
</gene>
<comment type="pathway">
    <text evidence="5 17">Amino-acid biosynthesis; L-leucine biosynthesis; L-leucine from 3-methyl-2-oxobutanoate: step 4/4.</text>
</comment>
<dbReference type="InterPro" id="IPR001544">
    <property type="entry name" value="Aminotrans_IV"/>
</dbReference>
<evidence type="ECO:0000256" key="10">
    <source>
        <dbReference type="ARBA" id="ARBA00022898"/>
    </source>
</evidence>
<keyword evidence="11 17" id="KW-0100">Branched-chain amino acid biosynthesis</keyword>
<comment type="catalytic activity">
    <reaction evidence="13 17">
        <text>L-isoleucine + 2-oxoglutarate = (S)-3-methyl-2-oxopentanoate + L-glutamate</text>
        <dbReference type="Rhea" id="RHEA:24801"/>
        <dbReference type="ChEBI" id="CHEBI:16810"/>
        <dbReference type="ChEBI" id="CHEBI:29985"/>
        <dbReference type="ChEBI" id="CHEBI:35146"/>
        <dbReference type="ChEBI" id="CHEBI:58045"/>
        <dbReference type="EC" id="2.6.1.42"/>
    </reaction>
</comment>
<keyword evidence="19" id="KW-1185">Reference proteome</keyword>
<keyword evidence="7 17" id="KW-0032">Aminotransferase</keyword>
<evidence type="ECO:0000256" key="1">
    <source>
        <dbReference type="ARBA" id="ARBA00001933"/>
    </source>
</evidence>
<proteinExistence type="inferred from homology"/>
<evidence type="ECO:0000256" key="4">
    <source>
        <dbReference type="ARBA" id="ARBA00004931"/>
    </source>
</evidence>
<protein>
    <recommendedName>
        <fullName evidence="17">Branched-chain-amino-acid aminotransferase</fullName>
        <shortName evidence="17">BCAT</shortName>
        <ecNumber evidence="17">2.6.1.42</ecNumber>
    </recommendedName>
</protein>
<dbReference type="InterPro" id="IPR005785">
    <property type="entry name" value="B_amino_transI"/>
</dbReference>
<evidence type="ECO:0000313" key="18">
    <source>
        <dbReference type="EMBL" id="MDV7042631.1"/>
    </source>
</evidence>
<dbReference type="RefSeq" id="WP_038900140.1">
    <property type="nucleotide sequence ID" value="NZ_CP104920.1"/>
</dbReference>
<comment type="catalytic activity">
    <reaction evidence="12 17">
        <text>L-valine + 2-oxoglutarate = 3-methyl-2-oxobutanoate + L-glutamate</text>
        <dbReference type="Rhea" id="RHEA:24813"/>
        <dbReference type="ChEBI" id="CHEBI:11851"/>
        <dbReference type="ChEBI" id="CHEBI:16810"/>
        <dbReference type="ChEBI" id="CHEBI:29985"/>
        <dbReference type="ChEBI" id="CHEBI:57762"/>
        <dbReference type="EC" id="2.6.1.42"/>
    </reaction>
</comment>
<name>A0ABU4EF16_9GAMM</name>
<comment type="function">
    <text evidence="2 17">Acts on leucine, isoleucine and valine.</text>
</comment>
<dbReference type="Proteomes" id="UP001187868">
    <property type="component" value="Unassembled WGS sequence"/>
</dbReference>
<evidence type="ECO:0000256" key="17">
    <source>
        <dbReference type="RuleBase" id="RU364094"/>
    </source>
</evidence>
<comment type="pathway">
    <text evidence="3 17">Amino-acid biosynthesis; L-isoleucine biosynthesis; L-isoleucine from 2-oxobutanoate: step 4/4.</text>
</comment>
<dbReference type="InterPro" id="IPR036038">
    <property type="entry name" value="Aminotransferase-like"/>
</dbReference>
<dbReference type="NCBIfam" id="NF005146">
    <property type="entry name" value="PRK06606.1"/>
    <property type="match status" value="1"/>
</dbReference>
<dbReference type="Pfam" id="PF01063">
    <property type="entry name" value="Aminotran_4"/>
    <property type="match status" value="1"/>
</dbReference>
<reference evidence="18 19" key="1">
    <citation type="submission" date="2023-10" db="EMBL/GenBank/DDBJ databases">
        <title>Clonality and diversity in the soft rot Dickeya solani phytopathogen.</title>
        <authorList>
            <person name="Pedron J."/>
            <person name="Van Gijisegem F."/>
            <person name="Portier P."/>
            <person name="Taghouti G."/>
        </authorList>
    </citation>
    <scope>NUCLEOTIDE SEQUENCE [LARGE SCALE GENOMIC DNA]</scope>
    <source>
        <strain evidence="18 19">FVG2-MFV017-A9</strain>
    </source>
</reference>
<comment type="catalytic activity">
    <reaction evidence="14 17">
        <text>L-leucine + 2-oxoglutarate = 4-methyl-2-oxopentanoate + L-glutamate</text>
        <dbReference type="Rhea" id="RHEA:18321"/>
        <dbReference type="ChEBI" id="CHEBI:16810"/>
        <dbReference type="ChEBI" id="CHEBI:17865"/>
        <dbReference type="ChEBI" id="CHEBI:29985"/>
        <dbReference type="ChEBI" id="CHEBI:57427"/>
        <dbReference type="EC" id="2.6.1.42"/>
    </reaction>
</comment>
<evidence type="ECO:0000256" key="3">
    <source>
        <dbReference type="ARBA" id="ARBA00004824"/>
    </source>
</evidence>
<dbReference type="Gene3D" id="3.20.10.10">
    <property type="entry name" value="D-amino Acid Aminotransferase, subunit A, domain 2"/>
    <property type="match status" value="1"/>
</dbReference>
<evidence type="ECO:0000256" key="12">
    <source>
        <dbReference type="ARBA" id="ARBA00048212"/>
    </source>
</evidence>
<dbReference type="InterPro" id="IPR050571">
    <property type="entry name" value="Class-IV_PLP-Dep_Aminotrnsfr"/>
</dbReference>
<evidence type="ECO:0000256" key="9">
    <source>
        <dbReference type="ARBA" id="ARBA00022679"/>
    </source>
</evidence>
<comment type="pathway">
    <text evidence="4 17">Amino-acid biosynthesis; L-valine biosynthesis; L-valine from pyruvate: step 4/4.</text>
</comment>
<evidence type="ECO:0000256" key="7">
    <source>
        <dbReference type="ARBA" id="ARBA00022576"/>
    </source>
</evidence>
<dbReference type="NCBIfam" id="TIGR01122">
    <property type="entry name" value="ilvE_I"/>
    <property type="match status" value="1"/>
</dbReference>
<evidence type="ECO:0000256" key="11">
    <source>
        <dbReference type="ARBA" id="ARBA00023304"/>
    </source>
</evidence>
<dbReference type="Gene3D" id="3.30.470.10">
    <property type="match status" value="1"/>
</dbReference>
<comment type="similarity">
    <text evidence="6 15">Belongs to the class-IV pyridoxal-phosphate-dependent aminotransferase family.</text>
</comment>
<evidence type="ECO:0000256" key="15">
    <source>
        <dbReference type="RuleBase" id="RU004106"/>
    </source>
</evidence>
<dbReference type="PANTHER" id="PTHR42743:SF4">
    <property type="entry name" value="BRANCHED-CHAIN-AMINO-ACID AMINOTRANSFERASE-RELATED"/>
    <property type="match status" value="1"/>
</dbReference>
<sequence length="320" mass="35264">MPVKELSGVPVHHPWIYLDGDMVPSDQASIPVTTQAFNYGTGVFEGIRAYLDASGTRLNVFRLDAHIDRLLHSASLLMLDGLPDAAGMKTIILDLLRRNEARSDCYIRPIAFKKSLLPGAGFGVKLSGVSTGFSINSLNMSRYVNQQGVRCTLSHWRRVADCSIPARAKITGSYVNSALAMEAAKRAGFDEALMLNSDGNLAEATTSNIFMVRNGRLITPPVNAHILEGITRDTVITLAKKYLDLDVDERNILPSELLAADECFLSGTGVEIVPVRQIEHQLLKSHDENSLSLAIYELYRKAVRGQLNEYTDWLTPVNSY</sequence>
<accession>A0ABU4EF16</accession>
<comment type="caution">
    <text evidence="18">The sequence shown here is derived from an EMBL/GenBank/DDBJ whole genome shotgun (WGS) entry which is preliminary data.</text>
</comment>
<evidence type="ECO:0000256" key="14">
    <source>
        <dbReference type="ARBA" id="ARBA00049229"/>
    </source>
</evidence>
<dbReference type="PANTHER" id="PTHR42743">
    <property type="entry name" value="AMINO-ACID AMINOTRANSFERASE"/>
    <property type="match status" value="1"/>
</dbReference>
<evidence type="ECO:0000256" key="2">
    <source>
        <dbReference type="ARBA" id="ARBA00003109"/>
    </source>
</evidence>
<dbReference type="EC" id="2.6.1.42" evidence="17"/>
<dbReference type="GeneID" id="55487327"/>
<dbReference type="PROSITE" id="PS00770">
    <property type="entry name" value="AA_TRANSFER_CLASS_4"/>
    <property type="match status" value="1"/>
</dbReference>
<keyword evidence="8 17" id="KW-0028">Amino-acid biosynthesis</keyword>
<dbReference type="InterPro" id="IPR018300">
    <property type="entry name" value="Aminotrans_IV_CS"/>
</dbReference>
<evidence type="ECO:0000313" key="19">
    <source>
        <dbReference type="Proteomes" id="UP001187868"/>
    </source>
</evidence>
<keyword evidence="10 16" id="KW-0663">Pyridoxal phosphate</keyword>
<evidence type="ECO:0000256" key="16">
    <source>
        <dbReference type="RuleBase" id="RU004516"/>
    </source>
</evidence>
<organism evidence="18 19">
    <name type="scientific">Dickeya solani</name>
    <dbReference type="NCBI Taxonomy" id="1089444"/>
    <lineage>
        <taxon>Bacteria</taxon>
        <taxon>Pseudomonadati</taxon>
        <taxon>Pseudomonadota</taxon>
        <taxon>Gammaproteobacteria</taxon>
        <taxon>Enterobacterales</taxon>
        <taxon>Pectobacteriaceae</taxon>
        <taxon>Dickeya</taxon>
    </lineage>
</organism>
<dbReference type="InterPro" id="IPR043132">
    <property type="entry name" value="BCAT-like_C"/>
</dbReference>
<keyword evidence="9 17" id="KW-0808">Transferase</keyword>
<dbReference type="SUPFAM" id="SSF56752">
    <property type="entry name" value="D-aminoacid aminotransferase-like PLP-dependent enzymes"/>
    <property type="match status" value="1"/>
</dbReference>
<evidence type="ECO:0000256" key="8">
    <source>
        <dbReference type="ARBA" id="ARBA00022605"/>
    </source>
</evidence>
<dbReference type="GO" id="GO:0004084">
    <property type="term" value="F:branched-chain-amino-acid transaminase activity"/>
    <property type="evidence" value="ECO:0007669"/>
    <property type="project" value="UniProtKB-EC"/>
</dbReference>
<evidence type="ECO:0000256" key="13">
    <source>
        <dbReference type="ARBA" id="ARBA00048798"/>
    </source>
</evidence>